<dbReference type="STRING" id="3818.A0A445A7Z9"/>
<sequence>MELYICEVLRLFPPVQIEHKYAIKSDILPSGDRVLSYKFMAFNADPRSCLSKNTSFIPLKIIVIALLWNFHFQVVEGNSMRPSVSIMLHMKHGLQVKHVKDREYKKRP</sequence>
<evidence type="ECO:0000256" key="1">
    <source>
        <dbReference type="ARBA" id="ARBA00001971"/>
    </source>
</evidence>
<organism evidence="8 9">
    <name type="scientific">Arachis hypogaea</name>
    <name type="common">Peanut</name>
    <dbReference type="NCBI Taxonomy" id="3818"/>
    <lineage>
        <taxon>Eukaryota</taxon>
        <taxon>Viridiplantae</taxon>
        <taxon>Streptophyta</taxon>
        <taxon>Embryophyta</taxon>
        <taxon>Tracheophyta</taxon>
        <taxon>Spermatophyta</taxon>
        <taxon>Magnoliopsida</taxon>
        <taxon>eudicotyledons</taxon>
        <taxon>Gunneridae</taxon>
        <taxon>Pentapetalae</taxon>
        <taxon>rosids</taxon>
        <taxon>fabids</taxon>
        <taxon>Fabales</taxon>
        <taxon>Fabaceae</taxon>
        <taxon>Papilionoideae</taxon>
        <taxon>50 kb inversion clade</taxon>
        <taxon>dalbergioids sensu lato</taxon>
        <taxon>Dalbergieae</taxon>
        <taxon>Pterocarpus clade</taxon>
        <taxon>Arachis</taxon>
    </lineage>
</organism>
<proteinExistence type="inferred from homology"/>
<keyword evidence="3" id="KW-0349">Heme</keyword>
<reference evidence="8 9" key="1">
    <citation type="submission" date="2019-01" db="EMBL/GenBank/DDBJ databases">
        <title>Sequencing of cultivated peanut Arachis hypogaea provides insights into genome evolution and oil improvement.</title>
        <authorList>
            <person name="Chen X."/>
        </authorList>
    </citation>
    <scope>NUCLEOTIDE SEQUENCE [LARGE SCALE GENOMIC DNA]</scope>
    <source>
        <strain evidence="9">cv. Fuhuasheng</strain>
        <tissue evidence="8">Leaves</tissue>
    </source>
</reference>
<dbReference type="GO" id="GO:0016705">
    <property type="term" value="F:oxidoreductase activity, acting on paired donors, with incorporation or reduction of molecular oxygen"/>
    <property type="evidence" value="ECO:0007669"/>
    <property type="project" value="InterPro"/>
</dbReference>
<evidence type="ECO:0000256" key="5">
    <source>
        <dbReference type="ARBA" id="ARBA00023002"/>
    </source>
</evidence>
<protein>
    <submittedName>
        <fullName evidence="8">Uncharacterized protein</fullName>
    </submittedName>
</protein>
<comment type="similarity">
    <text evidence="2">Belongs to the cytochrome P450 family.</text>
</comment>
<accession>A0A445A7Z9</accession>
<evidence type="ECO:0000256" key="3">
    <source>
        <dbReference type="ARBA" id="ARBA00022617"/>
    </source>
</evidence>
<dbReference type="InterPro" id="IPR036396">
    <property type="entry name" value="Cyt_P450_sf"/>
</dbReference>
<keyword evidence="9" id="KW-1185">Reference proteome</keyword>
<evidence type="ECO:0000256" key="2">
    <source>
        <dbReference type="ARBA" id="ARBA00010617"/>
    </source>
</evidence>
<dbReference type="AlphaFoldDB" id="A0A445A7Z9"/>
<dbReference type="SUPFAM" id="SSF48264">
    <property type="entry name" value="Cytochrome P450"/>
    <property type="match status" value="1"/>
</dbReference>
<keyword evidence="6" id="KW-0408">Iron</keyword>
<dbReference type="Gene3D" id="1.10.630.10">
    <property type="entry name" value="Cytochrome P450"/>
    <property type="match status" value="1"/>
</dbReference>
<dbReference type="Proteomes" id="UP000289738">
    <property type="component" value="Chromosome B03"/>
</dbReference>
<keyword evidence="5" id="KW-0560">Oxidoreductase</keyword>
<dbReference type="GO" id="GO:0020037">
    <property type="term" value="F:heme binding"/>
    <property type="evidence" value="ECO:0007669"/>
    <property type="project" value="InterPro"/>
</dbReference>
<dbReference type="GO" id="GO:0005506">
    <property type="term" value="F:iron ion binding"/>
    <property type="evidence" value="ECO:0007669"/>
    <property type="project" value="InterPro"/>
</dbReference>
<evidence type="ECO:0000256" key="7">
    <source>
        <dbReference type="ARBA" id="ARBA00023033"/>
    </source>
</evidence>
<name>A0A445A7Z9_ARAHY</name>
<comment type="cofactor">
    <cofactor evidence="1">
        <name>heme</name>
        <dbReference type="ChEBI" id="CHEBI:30413"/>
    </cofactor>
</comment>
<comment type="caution">
    <text evidence="8">The sequence shown here is derived from an EMBL/GenBank/DDBJ whole genome shotgun (WGS) entry which is preliminary data.</text>
</comment>
<keyword evidence="7" id="KW-0503">Monooxygenase</keyword>
<evidence type="ECO:0000256" key="4">
    <source>
        <dbReference type="ARBA" id="ARBA00022723"/>
    </source>
</evidence>
<dbReference type="GO" id="GO:0004497">
    <property type="term" value="F:monooxygenase activity"/>
    <property type="evidence" value="ECO:0007669"/>
    <property type="project" value="UniProtKB-KW"/>
</dbReference>
<dbReference type="PANTHER" id="PTHR24296">
    <property type="entry name" value="CYTOCHROME P450"/>
    <property type="match status" value="1"/>
</dbReference>
<gene>
    <name evidence="8" type="ORF">Ahy_B03g067898</name>
</gene>
<keyword evidence="4" id="KW-0479">Metal-binding</keyword>
<evidence type="ECO:0000256" key="6">
    <source>
        <dbReference type="ARBA" id="ARBA00023004"/>
    </source>
</evidence>
<dbReference type="EMBL" id="SDMP01000013">
    <property type="protein sequence ID" value="RYR22593.1"/>
    <property type="molecule type" value="Genomic_DNA"/>
</dbReference>
<evidence type="ECO:0000313" key="8">
    <source>
        <dbReference type="EMBL" id="RYR22593.1"/>
    </source>
</evidence>
<evidence type="ECO:0000313" key="9">
    <source>
        <dbReference type="Proteomes" id="UP000289738"/>
    </source>
</evidence>